<keyword evidence="3" id="KW-1185">Reference proteome</keyword>
<dbReference type="AlphaFoldDB" id="A0A9Q3KBE3"/>
<accession>A0A9Q3KBE3</accession>
<dbReference type="Proteomes" id="UP000765509">
    <property type="component" value="Unassembled WGS sequence"/>
</dbReference>
<name>A0A9Q3KBE3_9BASI</name>
<evidence type="ECO:0000256" key="1">
    <source>
        <dbReference type="SAM" id="MobiDB-lite"/>
    </source>
</evidence>
<feature type="region of interest" description="Disordered" evidence="1">
    <location>
        <begin position="43"/>
        <end position="69"/>
    </location>
</feature>
<proteinExistence type="predicted"/>
<evidence type="ECO:0000313" key="3">
    <source>
        <dbReference type="Proteomes" id="UP000765509"/>
    </source>
</evidence>
<feature type="compositionally biased region" description="Low complexity" evidence="1">
    <location>
        <begin position="43"/>
        <end position="65"/>
    </location>
</feature>
<organism evidence="2 3">
    <name type="scientific">Austropuccinia psidii MF-1</name>
    <dbReference type="NCBI Taxonomy" id="1389203"/>
    <lineage>
        <taxon>Eukaryota</taxon>
        <taxon>Fungi</taxon>
        <taxon>Dikarya</taxon>
        <taxon>Basidiomycota</taxon>
        <taxon>Pucciniomycotina</taxon>
        <taxon>Pucciniomycetes</taxon>
        <taxon>Pucciniales</taxon>
        <taxon>Sphaerophragmiaceae</taxon>
        <taxon>Austropuccinia</taxon>
    </lineage>
</organism>
<evidence type="ECO:0000313" key="2">
    <source>
        <dbReference type="EMBL" id="MBW0577046.1"/>
    </source>
</evidence>
<reference evidence="2" key="1">
    <citation type="submission" date="2021-03" db="EMBL/GenBank/DDBJ databases">
        <title>Draft genome sequence of rust myrtle Austropuccinia psidii MF-1, a brazilian biotype.</title>
        <authorList>
            <person name="Quecine M.C."/>
            <person name="Pachon D.M.R."/>
            <person name="Bonatelli M.L."/>
            <person name="Correr F.H."/>
            <person name="Franceschini L.M."/>
            <person name="Leite T.F."/>
            <person name="Margarido G.R.A."/>
            <person name="Almeida C.A."/>
            <person name="Ferrarezi J.A."/>
            <person name="Labate C.A."/>
        </authorList>
    </citation>
    <scope>NUCLEOTIDE SEQUENCE</scope>
    <source>
        <strain evidence="2">MF-1</strain>
    </source>
</reference>
<protein>
    <submittedName>
        <fullName evidence="2">Uncharacterized protein</fullName>
    </submittedName>
</protein>
<dbReference type="EMBL" id="AVOT02099761">
    <property type="protein sequence ID" value="MBW0577046.1"/>
    <property type="molecule type" value="Genomic_DNA"/>
</dbReference>
<sequence>MGEFLGRGMGDGLTVETKEGLAVEGLGWEGEVLDWFPAELSTTSTSSPSSSSLPSASGSTGLPPTAMGPPTLVHLATSLFLEPITNAKCQYHNQSRKPPYLQLEYPGVASETGTSLPKGPSFLLQKYLLTLEIEAPGCWQGFFPTKERWNLKNWGL</sequence>
<gene>
    <name evidence="2" type="ORF">O181_116761</name>
</gene>
<comment type="caution">
    <text evidence="2">The sequence shown here is derived from an EMBL/GenBank/DDBJ whole genome shotgun (WGS) entry which is preliminary data.</text>
</comment>